<dbReference type="GO" id="GO:0004713">
    <property type="term" value="F:protein tyrosine kinase activity"/>
    <property type="evidence" value="ECO:0007669"/>
    <property type="project" value="InterPro"/>
</dbReference>
<name>A0AAW1SWK0_9CHLO</name>
<evidence type="ECO:0000313" key="7">
    <source>
        <dbReference type="Proteomes" id="UP001485043"/>
    </source>
</evidence>
<feature type="compositionally biased region" description="Low complexity" evidence="3">
    <location>
        <begin position="231"/>
        <end position="250"/>
    </location>
</feature>
<feature type="compositionally biased region" description="Basic and acidic residues" evidence="3">
    <location>
        <begin position="302"/>
        <end position="313"/>
    </location>
</feature>
<dbReference type="PROSITE" id="PS50297">
    <property type="entry name" value="ANK_REP_REGION"/>
    <property type="match status" value="5"/>
</dbReference>
<feature type="region of interest" description="Disordered" evidence="3">
    <location>
        <begin position="480"/>
        <end position="517"/>
    </location>
</feature>
<keyword evidence="2" id="KW-0040">ANK repeat</keyword>
<dbReference type="PROSITE" id="PS00109">
    <property type="entry name" value="PROTEIN_KINASE_TYR"/>
    <property type="match status" value="1"/>
</dbReference>
<evidence type="ECO:0000313" key="6">
    <source>
        <dbReference type="EMBL" id="KAK9859873.1"/>
    </source>
</evidence>
<dbReference type="InterPro" id="IPR013083">
    <property type="entry name" value="Znf_RING/FYVE/PHD"/>
</dbReference>
<feature type="region of interest" description="Disordered" evidence="3">
    <location>
        <begin position="336"/>
        <end position="441"/>
    </location>
</feature>
<dbReference type="Gene3D" id="3.30.200.20">
    <property type="entry name" value="Phosphorylase Kinase, domain 1"/>
    <property type="match status" value="1"/>
</dbReference>
<dbReference type="InterPro" id="IPR008266">
    <property type="entry name" value="Tyr_kinase_AS"/>
</dbReference>
<dbReference type="InterPro" id="IPR011009">
    <property type="entry name" value="Kinase-like_dom_sf"/>
</dbReference>
<dbReference type="SMART" id="SM00248">
    <property type="entry name" value="ANK"/>
    <property type="match status" value="6"/>
</dbReference>
<dbReference type="SUPFAM" id="SSF48403">
    <property type="entry name" value="Ankyrin repeat"/>
    <property type="match status" value="1"/>
</dbReference>
<dbReference type="InterPro" id="IPR002110">
    <property type="entry name" value="Ankyrin_rpt"/>
</dbReference>
<dbReference type="Pfam" id="PF04564">
    <property type="entry name" value="U-box"/>
    <property type="match status" value="1"/>
</dbReference>
<dbReference type="Gene3D" id="1.10.510.10">
    <property type="entry name" value="Transferase(Phosphotransferase) domain 1"/>
    <property type="match status" value="1"/>
</dbReference>
<feature type="compositionally biased region" description="Low complexity" evidence="3">
    <location>
        <begin position="969"/>
        <end position="980"/>
    </location>
</feature>
<reference evidence="6 7" key="1">
    <citation type="journal article" date="2024" name="Nat. Commun.">
        <title>Phylogenomics reveals the evolutionary origins of lichenization in chlorophyte algae.</title>
        <authorList>
            <person name="Puginier C."/>
            <person name="Libourel C."/>
            <person name="Otte J."/>
            <person name="Skaloud P."/>
            <person name="Haon M."/>
            <person name="Grisel S."/>
            <person name="Petersen M."/>
            <person name="Berrin J.G."/>
            <person name="Delaux P.M."/>
            <person name="Dal Grande F."/>
            <person name="Keller J."/>
        </authorList>
    </citation>
    <scope>NUCLEOTIDE SEQUENCE [LARGE SCALE GENOMIC DNA]</scope>
    <source>
        <strain evidence="6 7">SAG 2523</strain>
    </source>
</reference>
<protein>
    <submittedName>
        <fullName evidence="6">Uncharacterized protein</fullName>
    </submittedName>
</protein>
<sequence>MGNVNGSLHQAAATGDYNRIKWLNGKADHNQQDDDGWTPLHYAAWHDQPECAANLLTQGASASIKDKEGRTPLHLAALKDRRVVGAILCKAGADVDARDNNDLTSLHKAAVSGHSGMVQDLIKHGAAVNAHLRDGTTACHLASWKNNGQSLEALIEAGADFEAKNEIGQTPLHEAANQGHSKIVQKLLEEGADARARDNDGNTPADLATDKGHRDIADMLSQASRNPGSFRTGAPRRTTPAPAAASSGPSPSAPPMPTAALGAAGMFSPAAIAGMKKETPKEDSYDAGSNQALGVWGSSHGEAQEERKPERPSKQHQPPWISGLQAIQQAAFNMVAGDDGNQGRKKGGSRDRTQSLSAAYADSGAPSRHAVPQQQPAEEKPKEDDNAEKLRQALKVGPGGVTGVPMPAATKTQEPQETSYMSAPPTENRRESSNQGNPFMGLLGRLGNTMQQIAKEAGGQHQRRDATADQKSFEKDWAAYGKDQEGGWAMAEGSEDPTKTRSDSSVPLDDQRNKQKIEDLEKAIEERERRLKRVGQSVAQGIREDVAKLKAELAELQGGSITAAGVSANYMGIAPSPAELEFKIISYNDIYQATDGFNQAWQEGVDGRGITFRALMSGRPVSVKVLDPAGLASPAAFERESKTLAKLRHPYLVLLLGACPQGGCLIYEFLQKRSVEEIMKGPRDGPDGPPIRLDWRHRVRIAQQMASALLFLHNTRPQPVLHRDVRLGNILLDSKMNAKLGEVGLSRLQDDPLAHINRHARDFEQAVRDALPPGTAVFQAPEVLQQARFSPATDVFGLGVAMLQLLAGREPQGLADLVAGAILQRRLAGDIVDPCAGSWPEQHATAFAKMALKCVAYKPGERPDLEEDIVPDLTELAIEADTYKGAGQSSTPRGTPSALICPLTQELFQEPVIAADGFTYSRAAIVSWMKSHNTSPMTNATMPHDGLVSNRAIRKALQDFGGGQGGGSSSPAPAKAPQNQGFSVVG</sequence>
<dbReference type="GO" id="GO:0005524">
    <property type="term" value="F:ATP binding"/>
    <property type="evidence" value="ECO:0007669"/>
    <property type="project" value="InterPro"/>
</dbReference>
<evidence type="ECO:0000259" key="4">
    <source>
        <dbReference type="PROSITE" id="PS50011"/>
    </source>
</evidence>
<dbReference type="SMART" id="SM00504">
    <property type="entry name" value="Ubox"/>
    <property type="match status" value="1"/>
</dbReference>
<dbReference type="Gene3D" id="3.30.40.10">
    <property type="entry name" value="Zinc/RING finger domain, C3HC4 (zinc finger)"/>
    <property type="match status" value="1"/>
</dbReference>
<evidence type="ECO:0000256" key="2">
    <source>
        <dbReference type="PROSITE-ProRule" id="PRU00023"/>
    </source>
</evidence>
<keyword evidence="7" id="KW-1185">Reference proteome</keyword>
<keyword evidence="1" id="KW-0833">Ubl conjugation pathway</keyword>
<dbReference type="Pfam" id="PF12796">
    <property type="entry name" value="Ank_2"/>
    <property type="match status" value="2"/>
</dbReference>
<dbReference type="InterPro" id="IPR051348">
    <property type="entry name" value="U-box_ubiquitin_ligases"/>
</dbReference>
<dbReference type="PANTHER" id="PTHR45647">
    <property type="entry name" value="OS02G0152300 PROTEIN"/>
    <property type="match status" value="1"/>
</dbReference>
<dbReference type="PROSITE" id="PS50088">
    <property type="entry name" value="ANK_REPEAT"/>
    <property type="match status" value="5"/>
</dbReference>
<dbReference type="EMBL" id="JALJOV010000858">
    <property type="protein sequence ID" value="KAK9859873.1"/>
    <property type="molecule type" value="Genomic_DNA"/>
</dbReference>
<dbReference type="GO" id="GO:0004842">
    <property type="term" value="F:ubiquitin-protein transferase activity"/>
    <property type="evidence" value="ECO:0007669"/>
    <property type="project" value="InterPro"/>
</dbReference>
<feature type="compositionally biased region" description="Polar residues" evidence="3">
    <location>
        <begin position="410"/>
        <end position="421"/>
    </location>
</feature>
<evidence type="ECO:0000256" key="3">
    <source>
        <dbReference type="SAM" id="MobiDB-lite"/>
    </source>
</evidence>
<dbReference type="PROSITE" id="PS50011">
    <property type="entry name" value="PROTEIN_KINASE_DOM"/>
    <property type="match status" value="1"/>
</dbReference>
<dbReference type="PANTHER" id="PTHR45647:SF139">
    <property type="entry name" value="OS02G0152300 PROTEIN"/>
    <property type="match status" value="1"/>
</dbReference>
<comment type="caution">
    <text evidence="6">The sequence shown here is derived from an EMBL/GenBank/DDBJ whole genome shotgun (WGS) entry which is preliminary data.</text>
</comment>
<dbReference type="CDD" id="cd16655">
    <property type="entry name" value="RING-Ubox_WDSUB1-like"/>
    <property type="match status" value="1"/>
</dbReference>
<evidence type="ECO:0000256" key="1">
    <source>
        <dbReference type="ARBA" id="ARBA00022786"/>
    </source>
</evidence>
<dbReference type="SMART" id="SM00219">
    <property type="entry name" value="TyrKc"/>
    <property type="match status" value="1"/>
</dbReference>
<dbReference type="Proteomes" id="UP001485043">
    <property type="component" value="Unassembled WGS sequence"/>
</dbReference>
<dbReference type="InterPro" id="IPR003613">
    <property type="entry name" value="Ubox_domain"/>
</dbReference>
<feature type="repeat" description="ANK" evidence="2">
    <location>
        <begin position="101"/>
        <end position="133"/>
    </location>
</feature>
<dbReference type="AlphaFoldDB" id="A0AAW1SWK0"/>
<feature type="repeat" description="ANK" evidence="2">
    <location>
        <begin position="68"/>
        <end position="100"/>
    </location>
</feature>
<feature type="domain" description="U-box" evidence="5">
    <location>
        <begin position="894"/>
        <end position="967"/>
    </location>
</feature>
<dbReference type="InterPro" id="IPR001245">
    <property type="entry name" value="Ser-Thr/Tyr_kinase_cat_dom"/>
</dbReference>
<accession>A0AAW1SWK0</accession>
<dbReference type="InterPro" id="IPR036770">
    <property type="entry name" value="Ankyrin_rpt-contain_sf"/>
</dbReference>
<feature type="repeat" description="ANK" evidence="2">
    <location>
        <begin position="35"/>
        <end position="67"/>
    </location>
</feature>
<dbReference type="SUPFAM" id="SSF56112">
    <property type="entry name" value="Protein kinase-like (PK-like)"/>
    <property type="match status" value="1"/>
</dbReference>
<dbReference type="Pfam" id="PF00023">
    <property type="entry name" value="Ank"/>
    <property type="match status" value="1"/>
</dbReference>
<feature type="region of interest" description="Disordered" evidence="3">
    <location>
        <begin position="221"/>
        <end position="261"/>
    </location>
</feature>
<dbReference type="SUPFAM" id="SSF57850">
    <property type="entry name" value="RING/U-box"/>
    <property type="match status" value="1"/>
</dbReference>
<dbReference type="GO" id="GO:0016567">
    <property type="term" value="P:protein ubiquitination"/>
    <property type="evidence" value="ECO:0007669"/>
    <property type="project" value="InterPro"/>
</dbReference>
<feature type="compositionally biased region" description="Basic and acidic residues" evidence="3">
    <location>
        <begin position="377"/>
        <end position="391"/>
    </location>
</feature>
<proteinExistence type="predicted"/>
<dbReference type="PRINTS" id="PR01415">
    <property type="entry name" value="ANKYRIN"/>
</dbReference>
<dbReference type="PROSITE" id="PS51698">
    <property type="entry name" value="U_BOX"/>
    <property type="match status" value="1"/>
</dbReference>
<dbReference type="Gene3D" id="1.25.40.20">
    <property type="entry name" value="Ankyrin repeat-containing domain"/>
    <property type="match status" value="1"/>
</dbReference>
<dbReference type="Pfam" id="PF07714">
    <property type="entry name" value="PK_Tyr_Ser-Thr"/>
    <property type="match status" value="1"/>
</dbReference>
<feature type="repeat" description="ANK" evidence="2">
    <location>
        <begin position="167"/>
        <end position="199"/>
    </location>
</feature>
<organism evidence="6 7">
    <name type="scientific">Apatococcus fuscideae</name>
    <dbReference type="NCBI Taxonomy" id="2026836"/>
    <lineage>
        <taxon>Eukaryota</taxon>
        <taxon>Viridiplantae</taxon>
        <taxon>Chlorophyta</taxon>
        <taxon>core chlorophytes</taxon>
        <taxon>Trebouxiophyceae</taxon>
        <taxon>Chlorellales</taxon>
        <taxon>Chlorellaceae</taxon>
        <taxon>Apatococcus</taxon>
    </lineage>
</organism>
<feature type="region of interest" description="Disordered" evidence="3">
    <location>
        <begin position="958"/>
        <end position="986"/>
    </location>
</feature>
<dbReference type="InterPro" id="IPR000719">
    <property type="entry name" value="Prot_kinase_dom"/>
</dbReference>
<evidence type="ECO:0000259" key="5">
    <source>
        <dbReference type="PROSITE" id="PS51698"/>
    </source>
</evidence>
<dbReference type="InterPro" id="IPR020635">
    <property type="entry name" value="Tyr_kinase_cat_dom"/>
</dbReference>
<feature type="region of interest" description="Disordered" evidence="3">
    <location>
        <begin position="277"/>
        <end position="318"/>
    </location>
</feature>
<feature type="repeat" description="ANK" evidence="2">
    <location>
        <begin position="134"/>
        <end position="166"/>
    </location>
</feature>
<feature type="domain" description="Protein kinase" evidence="4">
    <location>
        <begin position="597"/>
        <end position="878"/>
    </location>
</feature>
<gene>
    <name evidence="6" type="ORF">WJX84_008827</name>
</gene>